<protein>
    <recommendedName>
        <fullName evidence="3">DUF3604 domain-containing protein</fullName>
    </recommendedName>
</protein>
<organism evidence="2">
    <name type="scientific">uncultured marine bacterium EB0_39H12</name>
    <dbReference type="NCBI Taxonomy" id="415437"/>
    <lineage>
        <taxon>Bacteria</taxon>
        <taxon>environmental samples</taxon>
    </lineage>
</organism>
<proteinExistence type="predicted"/>
<evidence type="ECO:0000313" key="2">
    <source>
        <dbReference type="EMBL" id="ABL97718.1"/>
    </source>
</evidence>
<dbReference type="InterPro" id="IPR022028">
    <property type="entry name" value="DUF3604"/>
</dbReference>
<name>A4GI07_9BACT</name>
<feature type="transmembrane region" description="Helical" evidence="1">
    <location>
        <begin position="12"/>
        <end position="33"/>
    </location>
</feature>
<keyword evidence="1" id="KW-0812">Transmembrane</keyword>
<dbReference type="EMBL" id="EF089399">
    <property type="protein sequence ID" value="ABL97718.1"/>
    <property type="molecule type" value="Genomic_DNA"/>
</dbReference>
<keyword evidence="1" id="KW-1133">Transmembrane helix</keyword>
<evidence type="ECO:0008006" key="3">
    <source>
        <dbReference type="Google" id="ProtNLM"/>
    </source>
</evidence>
<reference evidence="2" key="1">
    <citation type="journal article" date="2007" name="Environ. Microbiol.">
        <title>Proteorhodopsin photosystem gene clusters exhibit co-evolutionary trends and shared ancestry among diverse marine microbial phyla.</title>
        <authorList>
            <person name="McCarren J."/>
            <person name="Delong E.F."/>
        </authorList>
    </citation>
    <scope>NUCLEOTIDE SEQUENCE</scope>
</reference>
<dbReference type="AlphaFoldDB" id="A4GI07"/>
<accession>A4GI07</accession>
<evidence type="ECO:0000256" key="1">
    <source>
        <dbReference type="SAM" id="Phobius"/>
    </source>
</evidence>
<dbReference type="Gene3D" id="3.20.20.140">
    <property type="entry name" value="Metal-dependent hydrolases"/>
    <property type="match status" value="1"/>
</dbReference>
<sequence length="698" mass="78062">MHEIINGEVSVSVVIRTFVIALLFAVIIFIMGANNVFSIKDDTTDFSLDSFDNSLKIDINPNRDAFFGDLHVHTMYSFDAFIFGTTASPDDAYRYAKGGSIKHPLGFDMQLDDPLDFYAITDHAAWLGMIRAYADPDSKPGQLDFASDLHGLNDPENLNTNTFVRRAGLFANLLTGELVKPSRNPLKILGAYLQEDTIYGTGAYHRETHQSAWRDVAQAAERHNDPGEFTTFIAYEFTSSGPGQSNLHRNVIFKDSRAPIQPFSIVDSRNPEDLWDWMDNLRDLGIESLAIPHNSNGSNGQMFKLVDWAGNPMDDNYASKRMRNEPLVEITQVKGTSDTHPLLSPNDQWADFGIMNNRVASPFYSSPTGSYVRNAYLRGLSLDSEFKINPYKFGLVGASDTHTGAVSDKESDYHSKIGILDGTPELRGAAPLTKAFKEQIEESGSNVIIRGYTEVGDQEYIDTGYTEWGASGLAAVWAENNTRESIYDAFRRKETFATTGSRIKVRFFGGYQIDEAFDKEDPVNFAYANAVTMGGDILQLENQTPQFLVWALRDVKRAPLDRVQIIKGWTEMSGKPHEEIYDVACSDGRKPSLKTNLCKESKASVNLDNCQISSNSGANELKAVWEDPNFNPDLKAFYYVRVLENPTCRWSTWDALKSGEKPREDLPSTIQERAWSSPIWYVPSNEGITVSNILPDDV</sequence>
<dbReference type="Pfam" id="PF12228">
    <property type="entry name" value="DUF3604"/>
    <property type="match status" value="1"/>
</dbReference>
<gene>
    <name evidence="2" type="ORF">MBMO_EB0-39H12.0094</name>
</gene>
<keyword evidence="1" id="KW-0472">Membrane</keyword>